<organism evidence="1 2">
    <name type="scientific">Didymella heteroderae</name>
    <dbReference type="NCBI Taxonomy" id="1769908"/>
    <lineage>
        <taxon>Eukaryota</taxon>
        <taxon>Fungi</taxon>
        <taxon>Dikarya</taxon>
        <taxon>Ascomycota</taxon>
        <taxon>Pezizomycotina</taxon>
        <taxon>Dothideomycetes</taxon>
        <taxon>Pleosporomycetidae</taxon>
        <taxon>Pleosporales</taxon>
        <taxon>Pleosporineae</taxon>
        <taxon>Didymellaceae</taxon>
        <taxon>Didymella</taxon>
    </lineage>
</organism>
<dbReference type="Proteomes" id="UP000758155">
    <property type="component" value="Unassembled WGS sequence"/>
</dbReference>
<sequence length="605" mass="68509">MKSHHTKQEPDWYISVDFGTTFTTVAFYRRGTPIERIHTIDNFPGEKQHNQTHRQIPTEIWYPKKDAYPFGLIKQRDNRMRFGNEVHRMAEGDEGVDVRKIYDDADRISMMKLLLDKSDYAQASKQRLQKTLESIKAKGHIDEDEDIFFHFFREIFRASKTRLGSDFDEKSIVEVTFCVPVCYSPSAVAVLGAQVERAMHDVQFGTDGQSPCNIFVVHEAEAQAMRALTESLNELDRGETFVLADCGGGTLDIGIYTVALTEPLRLGSEVNEPMAMVGAGDLNDGFRSLVKSILCKELYLENGDVTIHSIISAEVMFKFENDTKRSFQYKDTEETYSFRIRGLRKSRSDDRIQENFLVLTYEDIWNIFRLTVKEIGSMIEDAVMNAKTTGYMVSKIVIVGGFGDSPCLQSYLLEKKDRIAKKLGSPLKLRFSLKNMSAISVATGATMRAVNKASGPSRIPCQSIGILRHIPCDQTEEYSADVLSQESKRNDQEGADYILNTILWVVKKDETARINFYKLDHPYNAGKTMEIGAVEFDISNLKQTIRTANRRTGETIDKAVILVELTVIDRNLEFTARWPPKPEGEVIQGSRKFFSVASAFTPGTQ</sequence>
<accession>A0A9P4WNI5</accession>
<evidence type="ECO:0000313" key="2">
    <source>
        <dbReference type="Proteomes" id="UP000758155"/>
    </source>
</evidence>
<dbReference type="PANTHER" id="PTHR42749:SF8">
    <property type="entry name" value="HSP70 FAMILY PROTEIN (AFU_ORTHOLOGUE AFUA_3G13740)"/>
    <property type="match status" value="1"/>
</dbReference>
<dbReference type="Gene3D" id="3.90.640.10">
    <property type="entry name" value="Actin, Chain A, domain 4"/>
    <property type="match status" value="1"/>
</dbReference>
<dbReference type="InterPro" id="IPR043129">
    <property type="entry name" value="ATPase_NBD"/>
</dbReference>
<dbReference type="Gene3D" id="3.30.420.40">
    <property type="match status" value="2"/>
</dbReference>
<name>A0A9P4WNI5_9PLEO</name>
<dbReference type="EMBL" id="SWKV01000040">
    <property type="protein sequence ID" value="KAF3037823.1"/>
    <property type="molecule type" value="Genomic_DNA"/>
</dbReference>
<gene>
    <name evidence="1" type="ORF">E8E12_007276</name>
</gene>
<keyword evidence="2" id="KW-1185">Reference proteome</keyword>
<dbReference type="CDD" id="cd10170">
    <property type="entry name" value="ASKHA_NBD_HSP70"/>
    <property type="match status" value="1"/>
</dbReference>
<dbReference type="PANTHER" id="PTHR42749">
    <property type="entry name" value="CELL SHAPE-DETERMINING PROTEIN MREB"/>
    <property type="match status" value="1"/>
</dbReference>
<dbReference type="AlphaFoldDB" id="A0A9P4WNI5"/>
<proteinExistence type="predicted"/>
<comment type="caution">
    <text evidence="1">The sequence shown here is derived from an EMBL/GenBank/DDBJ whole genome shotgun (WGS) entry which is preliminary data.</text>
</comment>
<protein>
    <submittedName>
        <fullName evidence="1">Uncharacterized protein</fullName>
    </submittedName>
</protein>
<reference evidence="1" key="1">
    <citation type="submission" date="2019-04" db="EMBL/GenBank/DDBJ databases">
        <title>Sequencing of skin fungus with MAO and IRED activity.</title>
        <authorList>
            <person name="Marsaioli A.J."/>
            <person name="Bonatto J.M.C."/>
            <person name="Reis Junior O."/>
        </authorList>
    </citation>
    <scope>NUCLEOTIDE SEQUENCE</scope>
    <source>
        <strain evidence="1">28M1</strain>
    </source>
</reference>
<evidence type="ECO:0000313" key="1">
    <source>
        <dbReference type="EMBL" id="KAF3037823.1"/>
    </source>
</evidence>
<dbReference type="OrthoDB" id="2963168at2759"/>
<dbReference type="SUPFAM" id="SSF53067">
    <property type="entry name" value="Actin-like ATPase domain"/>
    <property type="match status" value="2"/>
</dbReference>